<accession>A0AA36CQP9</accession>
<proteinExistence type="inferred from homology"/>
<evidence type="ECO:0000256" key="6">
    <source>
        <dbReference type="ARBA" id="ARBA00023136"/>
    </source>
</evidence>
<keyword evidence="6" id="KW-0472">Membrane</keyword>
<dbReference type="InterPro" id="IPR039311">
    <property type="entry name" value="FAM187A/B"/>
</dbReference>
<dbReference type="EMBL" id="CATQJA010002598">
    <property type="protein sequence ID" value="CAJ0572462.1"/>
    <property type="molecule type" value="Genomic_DNA"/>
</dbReference>
<organism evidence="10 11">
    <name type="scientific">Mesorhabditis spiculigera</name>
    <dbReference type="NCBI Taxonomy" id="96644"/>
    <lineage>
        <taxon>Eukaryota</taxon>
        <taxon>Metazoa</taxon>
        <taxon>Ecdysozoa</taxon>
        <taxon>Nematoda</taxon>
        <taxon>Chromadorea</taxon>
        <taxon>Rhabditida</taxon>
        <taxon>Rhabditina</taxon>
        <taxon>Rhabditomorpha</taxon>
        <taxon>Rhabditoidea</taxon>
        <taxon>Rhabditidae</taxon>
        <taxon>Mesorhabditinae</taxon>
        <taxon>Mesorhabditis</taxon>
    </lineage>
</organism>
<keyword evidence="4" id="KW-0732">Signal</keyword>
<feature type="region of interest" description="Disordered" evidence="8">
    <location>
        <begin position="185"/>
        <end position="229"/>
    </location>
</feature>
<reference evidence="10" key="1">
    <citation type="submission" date="2023-06" db="EMBL/GenBank/DDBJ databases">
        <authorList>
            <person name="Delattre M."/>
        </authorList>
    </citation>
    <scope>NUCLEOTIDE SEQUENCE</scope>
    <source>
        <strain evidence="10">AF72</strain>
    </source>
</reference>
<evidence type="ECO:0000256" key="5">
    <source>
        <dbReference type="ARBA" id="ARBA00022989"/>
    </source>
</evidence>
<comment type="caution">
    <text evidence="10">The sequence shown here is derived from an EMBL/GenBank/DDBJ whole genome shotgun (WGS) entry which is preliminary data.</text>
</comment>
<dbReference type="Pfam" id="PF04695">
    <property type="entry name" value="Pex14_N"/>
    <property type="match status" value="1"/>
</dbReference>
<dbReference type="InterPro" id="IPR003599">
    <property type="entry name" value="Ig_sub"/>
</dbReference>
<dbReference type="SMART" id="SM00409">
    <property type="entry name" value="IG"/>
    <property type="match status" value="2"/>
</dbReference>
<evidence type="ECO:0000256" key="8">
    <source>
        <dbReference type="SAM" id="MobiDB-lite"/>
    </source>
</evidence>
<evidence type="ECO:0000256" key="1">
    <source>
        <dbReference type="ARBA" id="ARBA00004479"/>
    </source>
</evidence>
<evidence type="ECO:0000259" key="9">
    <source>
        <dbReference type="PROSITE" id="PS50835"/>
    </source>
</evidence>
<dbReference type="GO" id="GO:0016020">
    <property type="term" value="C:membrane"/>
    <property type="evidence" value="ECO:0007669"/>
    <property type="project" value="UniProtKB-SubCell"/>
</dbReference>
<name>A0AA36CQP9_9BILA</name>
<dbReference type="SUPFAM" id="SSF48726">
    <property type="entry name" value="Immunoglobulin"/>
    <property type="match status" value="1"/>
</dbReference>
<keyword evidence="5" id="KW-1133">Transmembrane helix</keyword>
<keyword evidence="3" id="KW-0812">Transmembrane</keyword>
<feature type="non-terminal residue" evidence="10">
    <location>
        <position position="694"/>
    </location>
</feature>
<dbReference type="PROSITE" id="PS50835">
    <property type="entry name" value="IG_LIKE"/>
    <property type="match status" value="1"/>
</dbReference>
<evidence type="ECO:0000256" key="7">
    <source>
        <dbReference type="ARBA" id="ARBA00023180"/>
    </source>
</evidence>
<evidence type="ECO:0000256" key="2">
    <source>
        <dbReference type="ARBA" id="ARBA00008727"/>
    </source>
</evidence>
<evidence type="ECO:0000256" key="3">
    <source>
        <dbReference type="ARBA" id="ARBA00022692"/>
    </source>
</evidence>
<comment type="similarity">
    <text evidence="2">Belongs to the FAM187 family.</text>
</comment>
<dbReference type="InterPro" id="IPR036388">
    <property type="entry name" value="WH-like_DNA-bd_sf"/>
</dbReference>
<gene>
    <name evidence="10" type="ORF">MSPICULIGERA_LOCUS10846</name>
</gene>
<dbReference type="Proteomes" id="UP001177023">
    <property type="component" value="Unassembled WGS sequence"/>
</dbReference>
<sequence>MVEAAYKFLSTPKVRDSPWEEQRGFLLGKGVTEQEIEEAKQRLPVLPAQNIAMQQYPPPYQPNKVRQFVESAAILSTAAYAGYHLLRTYVLPRFNIPDPATEEVRQLQQQINELQNSMKFVIDSVSQQTQTLAMHQDEVSKALLMVGVRQNEMERVENGISTIRSLLLSHNQFAPVRVPAMTTTSSVPSWQREPPINFAKPKNDAAEEEKENEIPKADDEADEFQDLERSSPVNWQMAKDFDDYEKCVAARKDETRVTAEVLLVRQGAAALLNCYRCLYPEDELFIRQVFKPGKSHGEKIFHNFLTHIRTFVLGANTNLNQWKNDWFFLANGDHMWTEITQNFKMKGISELLNNKFFKKAFGLASRAKYHQGDGYELRIDNASRTDIGFYKCARTPGMSEIATSGNIESLTFLDVYTNRESKIQDFLDKENITKTKEEIAMEAEFDGVRTFAKATPWSRCNRCGAVIGEMVRTVECHVMPVTLSNLSSGWEHLRLFNSVPCASSLVPLRHRKEIGRHPILYQFRSCHIHCDSKEHATRVFRSRDQFGKASYVERIPGGEFIFGELLPRLHRQVVREIVEPFNGDQLVLPCKFDNDLMGYYWAGNYSGPLTARVLPQKKNDRIFIDGDFNLVFKEVLYEDEDEYICVDGNGELVAFYHLNIRKTQFELEMIKISQMVIQVFTLLFVVALILDLAS</sequence>
<evidence type="ECO:0000313" key="10">
    <source>
        <dbReference type="EMBL" id="CAJ0572462.1"/>
    </source>
</evidence>
<comment type="subcellular location">
    <subcellularLocation>
        <location evidence="1">Membrane</location>
        <topology evidence="1">Single-pass type I membrane protein</topology>
    </subcellularLocation>
</comment>
<dbReference type="InterPro" id="IPR036179">
    <property type="entry name" value="Ig-like_dom_sf"/>
</dbReference>
<dbReference type="Gene3D" id="1.10.10.10">
    <property type="entry name" value="Winged helix-like DNA-binding domain superfamily/Winged helix DNA-binding domain"/>
    <property type="match status" value="1"/>
</dbReference>
<evidence type="ECO:0000256" key="4">
    <source>
        <dbReference type="ARBA" id="ARBA00022729"/>
    </source>
</evidence>
<protein>
    <recommendedName>
        <fullName evidence="9">Ig-like domain-containing protein</fullName>
    </recommendedName>
</protein>
<dbReference type="PANTHER" id="PTHR32178">
    <property type="entry name" value="FAM187"/>
    <property type="match status" value="1"/>
</dbReference>
<keyword evidence="7" id="KW-0325">Glycoprotein</keyword>
<evidence type="ECO:0000313" key="11">
    <source>
        <dbReference type="Proteomes" id="UP001177023"/>
    </source>
</evidence>
<dbReference type="PANTHER" id="PTHR32178:SF6">
    <property type="entry name" value="IG-LIKE DOMAIN-CONTAINING PROTEIN"/>
    <property type="match status" value="1"/>
</dbReference>
<dbReference type="InterPro" id="IPR007110">
    <property type="entry name" value="Ig-like_dom"/>
</dbReference>
<dbReference type="AlphaFoldDB" id="A0AA36CQP9"/>
<feature type="domain" description="Ig-like" evidence="9">
    <location>
        <begin position="567"/>
        <end position="645"/>
    </location>
</feature>
<keyword evidence="11" id="KW-1185">Reference proteome</keyword>
<dbReference type="InterPro" id="IPR006785">
    <property type="entry name" value="Pex14_N"/>
</dbReference>